<evidence type="ECO:0000256" key="1">
    <source>
        <dbReference type="ARBA" id="ARBA00004123"/>
    </source>
</evidence>
<comment type="caution">
    <text evidence="6">The sequence shown here is derived from an EMBL/GenBank/DDBJ whole genome shotgun (WGS) entry which is preliminary data.</text>
</comment>
<dbReference type="Pfam" id="PF03195">
    <property type="entry name" value="LOB"/>
    <property type="match status" value="1"/>
</dbReference>
<sequence>LGEEGEAWDVFRVCQGEFLTDDDLSGYGGFVITGNYCDVFGASNVTELLSELTPFQCEDAINSLTYEAELCFRDPVYSCVGVNSLLHHQLRKLLA</sequence>
<evidence type="ECO:0000256" key="3">
    <source>
        <dbReference type="ARBA" id="ARBA00022473"/>
    </source>
</evidence>
<dbReference type="PANTHER" id="PTHR31301:SF83">
    <property type="entry name" value="PROTEIN ASYMMETRIC LEAVES 2"/>
    <property type="match status" value="1"/>
</dbReference>
<dbReference type="OrthoDB" id="92161at2759"/>
<keyword evidence="4" id="KW-0539">Nucleus</keyword>
<protein>
    <recommendedName>
        <fullName evidence="5">LOB domain-containing protein</fullName>
    </recommendedName>
</protein>
<organism evidence="6 7">
    <name type="scientific">Colocasia esculenta</name>
    <name type="common">Wild taro</name>
    <name type="synonym">Arum esculentum</name>
    <dbReference type="NCBI Taxonomy" id="4460"/>
    <lineage>
        <taxon>Eukaryota</taxon>
        <taxon>Viridiplantae</taxon>
        <taxon>Streptophyta</taxon>
        <taxon>Embryophyta</taxon>
        <taxon>Tracheophyta</taxon>
        <taxon>Spermatophyta</taxon>
        <taxon>Magnoliopsida</taxon>
        <taxon>Liliopsida</taxon>
        <taxon>Araceae</taxon>
        <taxon>Aroideae</taxon>
        <taxon>Colocasieae</taxon>
        <taxon>Colocasia</taxon>
    </lineage>
</organism>
<accession>A0A843UJL7</accession>
<evidence type="ECO:0000256" key="2">
    <source>
        <dbReference type="ARBA" id="ARBA00005474"/>
    </source>
</evidence>
<dbReference type="PROSITE" id="PS50891">
    <property type="entry name" value="LOB"/>
    <property type="match status" value="1"/>
</dbReference>
<evidence type="ECO:0000259" key="5">
    <source>
        <dbReference type="PROSITE" id="PS50891"/>
    </source>
</evidence>
<keyword evidence="7" id="KW-1185">Reference proteome</keyword>
<name>A0A843UJL7_COLES</name>
<feature type="domain" description="LOB" evidence="5">
    <location>
        <begin position="2"/>
        <end position="95"/>
    </location>
</feature>
<proteinExistence type="inferred from homology"/>
<keyword evidence="3" id="KW-0217">Developmental protein</keyword>
<gene>
    <name evidence="6" type="ORF">Taro_014510</name>
</gene>
<evidence type="ECO:0000256" key="4">
    <source>
        <dbReference type="ARBA" id="ARBA00023242"/>
    </source>
</evidence>
<comment type="similarity">
    <text evidence="2">Belongs to the LOB domain-containing protein family.</text>
</comment>
<dbReference type="GO" id="GO:0005634">
    <property type="term" value="C:nucleus"/>
    <property type="evidence" value="ECO:0007669"/>
    <property type="project" value="UniProtKB-SubCell"/>
</dbReference>
<dbReference type="PANTHER" id="PTHR31301">
    <property type="entry name" value="LOB DOMAIN-CONTAINING PROTEIN 4-RELATED"/>
    <property type="match status" value="1"/>
</dbReference>
<reference evidence="6" key="1">
    <citation type="submission" date="2017-07" db="EMBL/GenBank/DDBJ databases">
        <title>Taro Niue Genome Assembly and Annotation.</title>
        <authorList>
            <person name="Atibalentja N."/>
            <person name="Keating K."/>
            <person name="Fields C.J."/>
        </authorList>
    </citation>
    <scope>NUCLEOTIDE SEQUENCE</scope>
    <source>
        <strain evidence="6">Niue_2</strain>
        <tissue evidence="6">Leaf</tissue>
    </source>
</reference>
<feature type="non-terminal residue" evidence="6">
    <location>
        <position position="95"/>
    </location>
</feature>
<evidence type="ECO:0000313" key="7">
    <source>
        <dbReference type="Proteomes" id="UP000652761"/>
    </source>
</evidence>
<evidence type="ECO:0000313" key="6">
    <source>
        <dbReference type="EMBL" id="MQL82050.1"/>
    </source>
</evidence>
<dbReference type="InterPro" id="IPR004883">
    <property type="entry name" value="LOB"/>
</dbReference>
<dbReference type="Proteomes" id="UP000652761">
    <property type="component" value="Unassembled WGS sequence"/>
</dbReference>
<dbReference type="AlphaFoldDB" id="A0A843UJL7"/>
<comment type="subcellular location">
    <subcellularLocation>
        <location evidence="1">Nucleus</location>
    </subcellularLocation>
</comment>
<dbReference type="EMBL" id="NMUH01000605">
    <property type="protein sequence ID" value="MQL82050.1"/>
    <property type="molecule type" value="Genomic_DNA"/>
</dbReference>